<dbReference type="InterPro" id="IPR023614">
    <property type="entry name" value="Porin_dom_sf"/>
</dbReference>
<sequence length="307" mass="33842">MRFLFVFFLLLFGSSTMALSAQDKEGKQKAKIKFRSRALLDGAVPALPGENAKAYFRVEDLRLGANITYDKISATADVGFSGGEIAVKDIIFNYSFKNFVISAGNAFEPFSLEMLMSSADMMFNQSASSAMAFGDSRKLGITGHFHNDNWYAATGVYTHNDINNFWNGGQKNSVISTSRLVWRTRFGQYGLVHAGGAFSFRSADLSGDKNVTRTLSSAGVSAMLPTMLSAGITNAAEEFKWAVEFLLHSSRFMVQAEYYFDRFNRTQGGQFFFSHGGYAQAGFLIIGKGYVYDDVFGIPCRPSSDRA</sequence>
<dbReference type="Pfam" id="PF07396">
    <property type="entry name" value="Porin_O_P"/>
    <property type="match status" value="1"/>
</dbReference>
<dbReference type="InterPro" id="IPR010870">
    <property type="entry name" value="Porin_O/P"/>
</dbReference>
<dbReference type="Proteomes" id="UP000823637">
    <property type="component" value="Unassembled WGS sequence"/>
</dbReference>
<accession>A0A9D9HDI7</accession>
<protein>
    <submittedName>
        <fullName evidence="2">Porin</fullName>
    </submittedName>
</protein>
<dbReference type="AlphaFoldDB" id="A0A9D9HDI7"/>
<feature type="non-terminal residue" evidence="2">
    <location>
        <position position="307"/>
    </location>
</feature>
<evidence type="ECO:0000313" key="2">
    <source>
        <dbReference type="EMBL" id="MBO8446939.1"/>
    </source>
</evidence>
<feature type="signal peptide" evidence="1">
    <location>
        <begin position="1"/>
        <end position="18"/>
    </location>
</feature>
<name>A0A9D9HDI7_9BACT</name>
<reference evidence="2" key="2">
    <citation type="journal article" date="2021" name="PeerJ">
        <title>Extensive microbial diversity within the chicken gut microbiome revealed by metagenomics and culture.</title>
        <authorList>
            <person name="Gilroy R."/>
            <person name="Ravi A."/>
            <person name="Getino M."/>
            <person name="Pursley I."/>
            <person name="Horton D.L."/>
            <person name="Alikhan N.F."/>
            <person name="Baker D."/>
            <person name="Gharbi K."/>
            <person name="Hall N."/>
            <person name="Watson M."/>
            <person name="Adriaenssens E.M."/>
            <person name="Foster-Nyarko E."/>
            <person name="Jarju S."/>
            <person name="Secka A."/>
            <person name="Antonio M."/>
            <person name="Oren A."/>
            <person name="Chaudhuri R.R."/>
            <person name="La Ragione R."/>
            <person name="Hildebrand F."/>
            <person name="Pallen M.J."/>
        </authorList>
    </citation>
    <scope>NUCLEOTIDE SEQUENCE</scope>
    <source>
        <strain evidence="2">D3-1215</strain>
    </source>
</reference>
<keyword evidence="1" id="KW-0732">Signal</keyword>
<organism evidence="2 3">
    <name type="scientific">Candidatus Enterocola intestinipullorum</name>
    <dbReference type="NCBI Taxonomy" id="2840783"/>
    <lineage>
        <taxon>Bacteria</taxon>
        <taxon>Pseudomonadati</taxon>
        <taxon>Bacteroidota</taxon>
        <taxon>Bacteroidia</taxon>
        <taxon>Bacteroidales</taxon>
        <taxon>Candidatus Enterocola</taxon>
    </lineage>
</organism>
<dbReference type="Gene3D" id="2.40.160.10">
    <property type="entry name" value="Porin"/>
    <property type="match status" value="1"/>
</dbReference>
<evidence type="ECO:0000256" key="1">
    <source>
        <dbReference type="SAM" id="SignalP"/>
    </source>
</evidence>
<gene>
    <name evidence="2" type="ORF">IAC32_04245</name>
</gene>
<dbReference type="EMBL" id="JADIMR010000060">
    <property type="protein sequence ID" value="MBO8446939.1"/>
    <property type="molecule type" value="Genomic_DNA"/>
</dbReference>
<reference evidence="2" key="1">
    <citation type="submission" date="2020-10" db="EMBL/GenBank/DDBJ databases">
        <authorList>
            <person name="Gilroy R."/>
        </authorList>
    </citation>
    <scope>NUCLEOTIDE SEQUENCE</scope>
    <source>
        <strain evidence="2">D3-1215</strain>
    </source>
</reference>
<proteinExistence type="predicted"/>
<feature type="chain" id="PRO_5039381224" evidence="1">
    <location>
        <begin position="19"/>
        <end position="307"/>
    </location>
</feature>
<evidence type="ECO:0000313" key="3">
    <source>
        <dbReference type="Proteomes" id="UP000823637"/>
    </source>
</evidence>
<comment type="caution">
    <text evidence="2">The sequence shown here is derived from an EMBL/GenBank/DDBJ whole genome shotgun (WGS) entry which is preliminary data.</text>
</comment>